<proteinExistence type="predicted"/>
<dbReference type="Gene3D" id="1.10.10.10">
    <property type="entry name" value="Winged helix-like DNA-binding domain superfamily/Winged helix DNA-binding domain"/>
    <property type="match status" value="1"/>
</dbReference>
<dbReference type="GO" id="GO:0006352">
    <property type="term" value="P:DNA-templated transcription initiation"/>
    <property type="evidence" value="ECO:0007669"/>
    <property type="project" value="InterPro"/>
</dbReference>
<dbReference type="SUPFAM" id="SSF88659">
    <property type="entry name" value="Sigma3 and sigma4 domains of RNA polymerase sigma factors"/>
    <property type="match status" value="1"/>
</dbReference>
<dbReference type="InterPro" id="IPR036388">
    <property type="entry name" value="WH-like_DNA-bd_sf"/>
</dbReference>
<feature type="domain" description="RNA polymerase sigma factor 70 region 4 type 2" evidence="1">
    <location>
        <begin position="51"/>
        <end position="97"/>
    </location>
</feature>
<dbReference type="AlphaFoldDB" id="A0A2R8A7U2"/>
<accession>A0A2R8A7U2</accession>
<dbReference type="EMBL" id="OMKW01000001">
    <property type="protein sequence ID" value="SPF28294.1"/>
    <property type="molecule type" value="Genomic_DNA"/>
</dbReference>
<dbReference type="GO" id="GO:0003677">
    <property type="term" value="F:DNA binding"/>
    <property type="evidence" value="ECO:0007669"/>
    <property type="project" value="InterPro"/>
</dbReference>
<dbReference type="InterPro" id="IPR013324">
    <property type="entry name" value="RNA_pol_sigma_r3/r4-like"/>
</dbReference>
<reference evidence="2 3" key="1">
    <citation type="submission" date="2018-03" db="EMBL/GenBank/DDBJ databases">
        <authorList>
            <person name="Keele B.F."/>
        </authorList>
    </citation>
    <scope>NUCLEOTIDE SEQUENCE [LARGE SCALE GENOMIC DNA]</scope>
    <source>
        <strain evidence="2 3">CeCT 8812</strain>
    </source>
</reference>
<evidence type="ECO:0000259" key="1">
    <source>
        <dbReference type="Pfam" id="PF08281"/>
    </source>
</evidence>
<keyword evidence="3" id="KW-1185">Reference proteome</keyword>
<gene>
    <name evidence="2" type="primary">ecfG_1</name>
    <name evidence="2" type="ORF">POI8812_00592</name>
</gene>
<dbReference type="CDD" id="cd06171">
    <property type="entry name" value="Sigma70_r4"/>
    <property type="match status" value="1"/>
</dbReference>
<dbReference type="GO" id="GO:0016987">
    <property type="term" value="F:sigma factor activity"/>
    <property type="evidence" value="ECO:0007669"/>
    <property type="project" value="InterPro"/>
</dbReference>
<evidence type="ECO:0000313" key="2">
    <source>
        <dbReference type="EMBL" id="SPF28294.1"/>
    </source>
</evidence>
<dbReference type="Proteomes" id="UP000244932">
    <property type="component" value="Unassembled WGS sequence"/>
</dbReference>
<name>A0A2R8A7U2_9RHOB</name>
<dbReference type="InterPro" id="IPR013249">
    <property type="entry name" value="RNA_pol_sigma70_r4_t2"/>
</dbReference>
<sequence length="114" mass="12666">MTICRSIWLNQVRAETIRQAKSIDAVPESDLVALHPGSESNIFATQVFAEVMKLPEAQRQTVLLVYVEGFRYSEAAAILDVPIGTIMSRLSAARGRLKHLNEDTRVGQTKGRKV</sequence>
<evidence type="ECO:0000313" key="3">
    <source>
        <dbReference type="Proteomes" id="UP000244932"/>
    </source>
</evidence>
<protein>
    <submittedName>
        <fullName evidence="2">ECF RNA polymerase sigma factor EcfG</fullName>
    </submittedName>
</protein>
<organism evidence="2 3">
    <name type="scientific">Pontivivens insulae</name>
    <dbReference type="NCBI Taxonomy" id="1639689"/>
    <lineage>
        <taxon>Bacteria</taxon>
        <taxon>Pseudomonadati</taxon>
        <taxon>Pseudomonadota</taxon>
        <taxon>Alphaproteobacteria</taxon>
        <taxon>Rhodobacterales</taxon>
        <taxon>Paracoccaceae</taxon>
        <taxon>Pontivivens</taxon>
    </lineage>
</organism>
<dbReference type="Pfam" id="PF08281">
    <property type="entry name" value="Sigma70_r4_2"/>
    <property type="match status" value="1"/>
</dbReference>